<evidence type="ECO:0008006" key="5">
    <source>
        <dbReference type="Google" id="ProtNLM"/>
    </source>
</evidence>
<dbReference type="PATRIC" id="fig|698759.3.peg.5982"/>
<gene>
    <name evidence="3" type="ORF">STRIP9103_02753</name>
</gene>
<keyword evidence="4" id="KW-1185">Reference proteome</keyword>
<feature type="region of interest" description="Disordered" evidence="2">
    <location>
        <begin position="92"/>
        <end position="177"/>
    </location>
</feature>
<feature type="compositionally biased region" description="Basic residues" evidence="2">
    <location>
        <begin position="93"/>
        <end position="102"/>
    </location>
</feature>
<proteinExistence type="predicted"/>
<organism evidence="3 4">
    <name type="scientific">Streptomyces ipomoeae 91-03</name>
    <dbReference type="NCBI Taxonomy" id="698759"/>
    <lineage>
        <taxon>Bacteria</taxon>
        <taxon>Bacillati</taxon>
        <taxon>Actinomycetota</taxon>
        <taxon>Actinomycetes</taxon>
        <taxon>Kitasatosporales</taxon>
        <taxon>Streptomycetaceae</taxon>
        <taxon>Streptomyces</taxon>
    </lineage>
</organism>
<sequence>MAIAVEDLDFAAEKTREKHGRKKRFRNLISGLPVGRLRARLASMAAELGIPVIAVDPAYTSRWGAQHWQKPLTTKTRKATRHHAAAVAIGRRALGHPVRRRTAPPPAHRSDEQGHRTVQAEPAAPECEGTRPRIPGPRTRSVRAGRGANAGDQCAQNRSGHAAEHGSWRQDSLPLSL</sequence>
<accession>L1KRW9</accession>
<dbReference type="InterPro" id="IPR010095">
    <property type="entry name" value="Cas12f1-like_TNB"/>
</dbReference>
<dbReference type="EMBL" id="AEJC01000438">
    <property type="protein sequence ID" value="EKX63357.1"/>
    <property type="molecule type" value="Genomic_DNA"/>
</dbReference>
<evidence type="ECO:0000313" key="3">
    <source>
        <dbReference type="EMBL" id="EKX63357.1"/>
    </source>
</evidence>
<dbReference type="NCBIfam" id="TIGR01766">
    <property type="entry name" value="IS200/IS605 family accessory protein TnpB-like domain"/>
    <property type="match status" value="1"/>
</dbReference>
<protein>
    <recommendedName>
        <fullName evidence="5">Transposase</fullName>
    </recommendedName>
</protein>
<evidence type="ECO:0000256" key="1">
    <source>
        <dbReference type="ARBA" id="ARBA00023125"/>
    </source>
</evidence>
<evidence type="ECO:0000313" key="4">
    <source>
        <dbReference type="Proteomes" id="UP000010411"/>
    </source>
</evidence>
<keyword evidence="1" id="KW-0238">DNA-binding</keyword>
<evidence type="ECO:0000256" key="2">
    <source>
        <dbReference type="SAM" id="MobiDB-lite"/>
    </source>
</evidence>
<name>L1KRW9_9ACTN</name>
<dbReference type="AlphaFoldDB" id="L1KRW9"/>
<dbReference type="GO" id="GO:0003677">
    <property type="term" value="F:DNA binding"/>
    <property type="evidence" value="ECO:0007669"/>
    <property type="project" value="UniProtKB-KW"/>
</dbReference>
<reference evidence="3 4" key="1">
    <citation type="submission" date="2012-11" db="EMBL/GenBank/DDBJ databases">
        <authorList>
            <person name="Huguet-Tapia J.C."/>
            <person name="Durkin A.S."/>
            <person name="Pettis G.S."/>
            <person name="Badger J.H."/>
        </authorList>
    </citation>
    <scope>NUCLEOTIDE SEQUENCE [LARGE SCALE GENOMIC DNA]</scope>
    <source>
        <strain evidence="3 4">91-03</strain>
    </source>
</reference>
<dbReference type="Proteomes" id="UP000010411">
    <property type="component" value="Unassembled WGS sequence"/>
</dbReference>
<comment type="caution">
    <text evidence="3">The sequence shown here is derived from an EMBL/GenBank/DDBJ whole genome shotgun (WGS) entry which is preliminary data.</text>
</comment>